<evidence type="ECO:0000313" key="2">
    <source>
        <dbReference type="EMBL" id="CAL4990629.1"/>
    </source>
</evidence>
<sequence>MEPSLRKNLSVAGVAVVLLIILTAESSQSFVDRCNEHLSGSYSGVCFGLIHDGACYKACIDESSDNISGNCNLFKCWCYTSCDTKIVAPAGAPIL</sequence>
<dbReference type="Gene3D" id="3.30.30.10">
    <property type="entry name" value="Knottin, scorpion toxin-like"/>
    <property type="match status" value="1"/>
</dbReference>
<evidence type="ECO:0000313" key="3">
    <source>
        <dbReference type="Proteomes" id="UP001497457"/>
    </source>
</evidence>
<reference evidence="2" key="1">
    <citation type="submission" date="2024-10" db="EMBL/GenBank/DDBJ databases">
        <authorList>
            <person name="Ryan C."/>
        </authorList>
    </citation>
    <scope>NUCLEOTIDE SEQUENCE [LARGE SCALE GENOMIC DNA]</scope>
</reference>
<dbReference type="AlphaFoldDB" id="A0ABC9AZG6"/>
<feature type="chain" id="PRO_5044888449" description="Knottin scorpion toxin-like domain-containing protein" evidence="1">
    <location>
        <begin position="27"/>
        <end position="95"/>
    </location>
</feature>
<name>A0ABC9AZG6_9POAL</name>
<keyword evidence="1" id="KW-0732">Signal</keyword>
<evidence type="ECO:0000256" key="1">
    <source>
        <dbReference type="SAM" id="SignalP"/>
    </source>
</evidence>
<organism evidence="2 3">
    <name type="scientific">Urochloa decumbens</name>
    <dbReference type="NCBI Taxonomy" id="240449"/>
    <lineage>
        <taxon>Eukaryota</taxon>
        <taxon>Viridiplantae</taxon>
        <taxon>Streptophyta</taxon>
        <taxon>Embryophyta</taxon>
        <taxon>Tracheophyta</taxon>
        <taxon>Spermatophyta</taxon>
        <taxon>Magnoliopsida</taxon>
        <taxon>Liliopsida</taxon>
        <taxon>Poales</taxon>
        <taxon>Poaceae</taxon>
        <taxon>PACMAD clade</taxon>
        <taxon>Panicoideae</taxon>
        <taxon>Panicodae</taxon>
        <taxon>Paniceae</taxon>
        <taxon>Melinidinae</taxon>
        <taxon>Urochloa</taxon>
    </lineage>
</organism>
<dbReference type="EMBL" id="OZ075134">
    <property type="protein sequence ID" value="CAL4990629.1"/>
    <property type="molecule type" value="Genomic_DNA"/>
</dbReference>
<keyword evidence="3" id="KW-1185">Reference proteome</keyword>
<protein>
    <recommendedName>
        <fullName evidence="4">Knottin scorpion toxin-like domain-containing protein</fullName>
    </recommendedName>
</protein>
<evidence type="ECO:0008006" key="4">
    <source>
        <dbReference type="Google" id="ProtNLM"/>
    </source>
</evidence>
<dbReference type="Proteomes" id="UP001497457">
    <property type="component" value="Chromosome 24b"/>
</dbReference>
<accession>A0ABC9AZG6</accession>
<feature type="signal peptide" evidence="1">
    <location>
        <begin position="1"/>
        <end position="26"/>
    </location>
</feature>
<dbReference type="InterPro" id="IPR036574">
    <property type="entry name" value="Scorpion_toxin-like_sf"/>
</dbReference>
<proteinExistence type="predicted"/>
<gene>
    <name evidence="2" type="ORF">URODEC1_LOCUS60334</name>
</gene>